<accession>A0A518I311</accession>
<proteinExistence type="predicted"/>
<gene>
    <name evidence="3" type="ORF">Enr13x_74050</name>
</gene>
<dbReference type="EMBL" id="CP037423">
    <property type="protein sequence ID" value="QDV47495.1"/>
    <property type="molecule type" value="Genomic_DNA"/>
</dbReference>
<evidence type="ECO:0000256" key="2">
    <source>
        <dbReference type="SAM" id="SignalP"/>
    </source>
</evidence>
<evidence type="ECO:0000313" key="4">
    <source>
        <dbReference type="Proteomes" id="UP000319004"/>
    </source>
</evidence>
<keyword evidence="2" id="KW-0732">Signal</keyword>
<organism evidence="3 4">
    <name type="scientific">Stieleria neptunia</name>
    <dbReference type="NCBI Taxonomy" id="2527979"/>
    <lineage>
        <taxon>Bacteria</taxon>
        <taxon>Pseudomonadati</taxon>
        <taxon>Planctomycetota</taxon>
        <taxon>Planctomycetia</taxon>
        <taxon>Pirellulales</taxon>
        <taxon>Pirellulaceae</taxon>
        <taxon>Stieleria</taxon>
    </lineage>
</organism>
<reference evidence="3 4" key="1">
    <citation type="submission" date="2019-03" db="EMBL/GenBank/DDBJ databases">
        <title>Deep-cultivation of Planctomycetes and their phenomic and genomic characterization uncovers novel biology.</title>
        <authorList>
            <person name="Wiegand S."/>
            <person name="Jogler M."/>
            <person name="Boedeker C."/>
            <person name="Pinto D."/>
            <person name="Vollmers J."/>
            <person name="Rivas-Marin E."/>
            <person name="Kohn T."/>
            <person name="Peeters S.H."/>
            <person name="Heuer A."/>
            <person name="Rast P."/>
            <person name="Oberbeckmann S."/>
            <person name="Bunk B."/>
            <person name="Jeske O."/>
            <person name="Meyerdierks A."/>
            <person name="Storesund J.E."/>
            <person name="Kallscheuer N."/>
            <person name="Luecker S."/>
            <person name="Lage O.M."/>
            <person name="Pohl T."/>
            <person name="Merkel B.J."/>
            <person name="Hornburger P."/>
            <person name="Mueller R.-W."/>
            <person name="Bruemmer F."/>
            <person name="Labrenz M."/>
            <person name="Spormann A.M."/>
            <person name="Op den Camp H."/>
            <person name="Overmann J."/>
            <person name="Amann R."/>
            <person name="Jetten M.S.M."/>
            <person name="Mascher T."/>
            <person name="Medema M.H."/>
            <person name="Devos D.P."/>
            <person name="Kaster A.-K."/>
            <person name="Ovreas L."/>
            <person name="Rohde M."/>
            <person name="Galperin M.Y."/>
            <person name="Jogler C."/>
        </authorList>
    </citation>
    <scope>NUCLEOTIDE SEQUENCE [LARGE SCALE GENOMIC DNA]</scope>
    <source>
        <strain evidence="3 4">Enr13</strain>
    </source>
</reference>
<name>A0A518I311_9BACT</name>
<dbReference type="OrthoDB" id="288659at2"/>
<protein>
    <submittedName>
        <fullName evidence="3">Archaeal TRASH domain protein</fullName>
    </submittedName>
</protein>
<feature type="region of interest" description="Disordered" evidence="1">
    <location>
        <begin position="25"/>
        <end position="54"/>
    </location>
</feature>
<sequence precursor="true">MKYKTLFAALFTVTLASTAVAQHNHAGHNHTMPGQTMASELARPVAGPHGGSLKQAGGVQLETVVSQGGIQMFVYDRNGRAVSVNQGRGAASLRVEGNAKRYRYDLLPDGKGGLTAPVNLSQIAGRQIEIDIQLVGIESSSGQPLSLKEVATVPASEIQLAAAAIARQKICPVSGKPLGSMGDPVAVDVNGQRVFVCCGGCVNAVKSDPAKYAAGRPQITVATSTAADAKAIAEQKVCPVMDEPLGGMGTPIKVTVGDKPIYLCCKGCIKKVQAEPAKYLAMVYGDQKGSGGVGSEGASAGDFSISVTSSTQADAALIARQKVCPVMDEPLGSMGNPIKVMVGDKPIFLCCKGCIKKIKAEPAKYLAMVYENQMGSGGVGVSGSVAAGTEQVREGIFKVSAEDNPFIAAQQKCPVMDEPLDAMGGPYKVHAAGKAIYICCPGCAKKIAAEPQKWLAVLAQQGVIAPTLR</sequence>
<dbReference type="AlphaFoldDB" id="A0A518I311"/>
<dbReference type="RefSeq" id="WP_145391615.1">
    <property type="nucleotide sequence ID" value="NZ_CP037423.1"/>
</dbReference>
<dbReference type="Proteomes" id="UP000319004">
    <property type="component" value="Chromosome"/>
</dbReference>
<evidence type="ECO:0000256" key="1">
    <source>
        <dbReference type="SAM" id="MobiDB-lite"/>
    </source>
</evidence>
<keyword evidence="4" id="KW-1185">Reference proteome</keyword>
<dbReference type="KEGG" id="snep:Enr13x_74050"/>
<feature type="chain" id="PRO_5021810612" evidence="2">
    <location>
        <begin position="22"/>
        <end position="469"/>
    </location>
</feature>
<feature type="signal peptide" evidence="2">
    <location>
        <begin position="1"/>
        <end position="21"/>
    </location>
</feature>
<evidence type="ECO:0000313" key="3">
    <source>
        <dbReference type="EMBL" id="QDV47495.1"/>
    </source>
</evidence>